<protein>
    <submittedName>
        <fullName evidence="2">Uncharacterized protein</fullName>
    </submittedName>
</protein>
<dbReference type="EMBL" id="CP141614">
    <property type="protein sequence ID" value="WRP15418.1"/>
    <property type="molecule type" value="Genomic_DNA"/>
</dbReference>
<feature type="compositionally biased region" description="Basic residues" evidence="1">
    <location>
        <begin position="53"/>
        <end position="64"/>
    </location>
</feature>
<evidence type="ECO:0000313" key="2">
    <source>
        <dbReference type="EMBL" id="WRP15418.1"/>
    </source>
</evidence>
<accession>A0ABZ1BTB6</accession>
<proteinExistence type="predicted"/>
<keyword evidence="3" id="KW-1185">Reference proteome</keyword>
<dbReference type="RefSeq" id="WP_324669821.1">
    <property type="nucleotide sequence ID" value="NZ_CP141614.1"/>
</dbReference>
<gene>
    <name evidence="2" type="ORF">VLY81_04430</name>
</gene>
<feature type="region of interest" description="Disordered" evidence="1">
    <location>
        <begin position="1"/>
        <end position="64"/>
    </location>
</feature>
<reference evidence="3" key="1">
    <citation type="submission" date="2023-12" db="EMBL/GenBank/DDBJ databases">
        <title>Novel isolates from deep terrestrial aquifers shed light on the physiology and ecology of the class Limnochordia.</title>
        <authorList>
            <person name="Karnachuk O.V."/>
            <person name="Lukina A.P."/>
            <person name="Avakyan M.R."/>
            <person name="Kadnikov V."/>
            <person name="Begmatov S."/>
            <person name="Beletsky A.V."/>
            <person name="Mardanov A.V."/>
            <person name="Ravin N.V."/>
        </authorList>
    </citation>
    <scope>NUCLEOTIDE SEQUENCE [LARGE SCALE GENOMIC DNA]</scope>
    <source>
        <strain evidence="3">LN</strain>
    </source>
</reference>
<dbReference type="Proteomes" id="UP001333102">
    <property type="component" value="Chromosome"/>
</dbReference>
<evidence type="ECO:0000256" key="1">
    <source>
        <dbReference type="SAM" id="MobiDB-lite"/>
    </source>
</evidence>
<sequence length="64" mass="7217">MTTDARLPPTDDEPVPTHPGGEREDILRARPVPREASSQRGQWKSGHAPGSRKDRKVRPHRKLT</sequence>
<evidence type="ECO:0000313" key="3">
    <source>
        <dbReference type="Proteomes" id="UP001333102"/>
    </source>
</evidence>
<name>A0ABZ1BTB6_9FIRM</name>
<organism evidence="2 3">
    <name type="scientific">Geochorda subterranea</name>
    <dbReference type="NCBI Taxonomy" id="3109564"/>
    <lineage>
        <taxon>Bacteria</taxon>
        <taxon>Bacillati</taxon>
        <taxon>Bacillota</taxon>
        <taxon>Limnochordia</taxon>
        <taxon>Limnochordales</taxon>
        <taxon>Geochordaceae</taxon>
        <taxon>Geochorda</taxon>
    </lineage>
</organism>